<evidence type="ECO:0000313" key="12">
    <source>
        <dbReference type="Proteomes" id="UP000291343"/>
    </source>
</evidence>
<sequence length="340" mass="39914">MPGKTKILMEMLKWKHHVKNHGSLSLKHDMLKEKLTFLEKMEVESVNSANAIKKVLNYVYLNYLLTPVFGLVFYFLKIIHLENLTLPFIIHIPTYHDPFKFENLRHFFLSASCLSIYIIYTAVLTITIFQVSFLSVNNVITEMQLLLLSLEEFNVNFPVGYNDEKYEENGKLVEDEDGNRSKNKLKVLFNDICEHHQYIFRKIEILNDGYRYRLFYVNTFTCLQLCFALFCLQKGDLGSKVRYGVLSAAIILTNYVFSENGQRLENEGEKLREAFFDCCWTGKPHWLKSSLLILLTRMTKSPKIQAYGIFTLNKNNLKIVVQAAYSYYNFLGRFKERMNE</sequence>
<dbReference type="GO" id="GO:0004984">
    <property type="term" value="F:olfactory receptor activity"/>
    <property type="evidence" value="ECO:0007669"/>
    <property type="project" value="InterPro"/>
</dbReference>
<dbReference type="InParanoid" id="A0A482XAY6"/>
<evidence type="ECO:0000256" key="5">
    <source>
        <dbReference type="ARBA" id="ARBA00022725"/>
    </source>
</evidence>
<dbReference type="PANTHER" id="PTHR21137:SF35">
    <property type="entry name" value="ODORANT RECEPTOR 19A-RELATED"/>
    <property type="match status" value="1"/>
</dbReference>
<evidence type="ECO:0000256" key="9">
    <source>
        <dbReference type="ARBA" id="ARBA00023224"/>
    </source>
</evidence>
<dbReference type="FunCoup" id="A0A482XAY6">
    <property type="interactions" value="87"/>
</dbReference>
<comment type="caution">
    <text evidence="11">The sequence shown here is derived from an EMBL/GenBank/DDBJ whole genome shotgun (WGS) entry which is preliminary data.</text>
</comment>
<keyword evidence="12" id="KW-1185">Reference proteome</keyword>
<gene>
    <name evidence="11" type="ORF">LSTR_LSTR003622</name>
</gene>
<proteinExistence type="inferred from homology"/>
<evidence type="ECO:0000256" key="1">
    <source>
        <dbReference type="ARBA" id="ARBA00004651"/>
    </source>
</evidence>
<name>A0A482XAY6_LAOST</name>
<keyword evidence="5 10" id="KW-0552">Olfaction</keyword>
<evidence type="ECO:0000256" key="7">
    <source>
        <dbReference type="ARBA" id="ARBA00023136"/>
    </source>
</evidence>
<evidence type="ECO:0000256" key="2">
    <source>
        <dbReference type="ARBA" id="ARBA00022475"/>
    </source>
</evidence>
<dbReference type="InterPro" id="IPR004117">
    <property type="entry name" value="7tm6_olfct_rcpt"/>
</dbReference>
<dbReference type="AlphaFoldDB" id="A0A482XAY6"/>
<feature type="transmembrane region" description="Helical" evidence="10">
    <location>
        <begin position="107"/>
        <end position="129"/>
    </location>
</feature>
<feature type="transmembrane region" description="Helical" evidence="10">
    <location>
        <begin position="214"/>
        <end position="232"/>
    </location>
</feature>
<comment type="caution">
    <text evidence="10">Lacks conserved residue(s) required for the propagation of feature annotation.</text>
</comment>
<dbReference type="EMBL" id="QKKF02013724">
    <property type="protein sequence ID" value="RZF42906.1"/>
    <property type="molecule type" value="Genomic_DNA"/>
</dbReference>
<keyword evidence="8 10" id="KW-0675">Receptor</keyword>
<feature type="transmembrane region" description="Helical" evidence="10">
    <location>
        <begin position="58"/>
        <end position="76"/>
    </location>
</feature>
<evidence type="ECO:0000256" key="3">
    <source>
        <dbReference type="ARBA" id="ARBA00022606"/>
    </source>
</evidence>
<evidence type="ECO:0000256" key="8">
    <source>
        <dbReference type="ARBA" id="ARBA00023170"/>
    </source>
</evidence>
<evidence type="ECO:0000256" key="4">
    <source>
        <dbReference type="ARBA" id="ARBA00022692"/>
    </source>
</evidence>
<evidence type="ECO:0000256" key="6">
    <source>
        <dbReference type="ARBA" id="ARBA00022989"/>
    </source>
</evidence>
<keyword evidence="2" id="KW-1003">Cell membrane</keyword>
<protein>
    <recommendedName>
        <fullName evidence="10">Odorant receptor</fullName>
    </recommendedName>
</protein>
<keyword evidence="7 10" id="KW-0472">Membrane</keyword>
<evidence type="ECO:0000256" key="10">
    <source>
        <dbReference type="RuleBase" id="RU351113"/>
    </source>
</evidence>
<dbReference type="Proteomes" id="UP000291343">
    <property type="component" value="Unassembled WGS sequence"/>
</dbReference>
<keyword evidence="4 10" id="KW-0812">Transmembrane</keyword>
<keyword evidence="3 10" id="KW-0716">Sensory transduction</keyword>
<dbReference type="Pfam" id="PF02949">
    <property type="entry name" value="7tm_6"/>
    <property type="match status" value="1"/>
</dbReference>
<dbReference type="GO" id="GO:0007165">
    <property type="term" value="P:signal transduction"/>
    <property type="evidence" value="ECO:0007669"/>
    <property type="project" value="UniProtKB-KW"/>
</dbReference>
<accession>A0A482XAY6</accession>
<comment type="subcellular location">
    <subcellularLocation>
        <location evidence="1 10">Cell membrane</location>
        <topology evidence="1 10">Multi-pass membrane protein</topology>
    </subcellularLocation>
</comment>
<dbReference type="GO" id="GO:0005886">
    <property type="term" value="C:plasma membrane"/>
    <property type="evidence" value="ECO:0007669"/>
    <property type="project" value="UniProtKB-SubCell"/>
</dbReference>
<organism evidence="11 12">
    <name type="scientific">Laodelphax striatellus</name>
    <name type="common">Small brown planthopper</name>
    <name type="synonym">Delphax striatella</name>
    <dbReference type="NCBI Taxonomy" id="195883"/>
    <lineage>
        <taxon>Eukaryota</taxon>
        <taxon>Metazoa</taxon>
        <taxon>Ecdysozoa</taxon>
        <taxon>Arthropoda</taxon>
        <taxon>Hexapoda</taxon>
        <taxon>Insecta</taxon>
        <taxon>Pterygota</taxon>
        <taxon>Neoptera</taxon>
        <taxon>Paraneoptera</taxon>
        <taxon>Hemiptera</taxon>
        <taxon>Auchenorrhyncha</taxon>
        <taxon>Fulgoroidea</taxon>
        <taxon>Delphacidae</taxon>
        <taxon>Criomorphinae</taxon>
        <taxon>Laodelphax</taxon>
    </lineage>
</organism>
<keyword evidence="9 10" id="KW-0807">Transducer</keyword>
<keyword evidence="6 10" id="KW-1133">Transmembrane helix</keyword>
<dbReference type="GO" id="GO:0005549">
    <property type="term" value="F:odorant binding"/>
    <property type="evidence" value="ECO:0007669"/>
    <property type="project" value="InterPro"/>
</dbReference>
<dbReference type="OrthoDB" id="7548151at2759"/>
<dbReference type="STRING" id="195883.A0A482XAY6"/>
<dbReference type="PANTHER" id="PTHR21137">
    <property type="entry name" value="ODORANT RECEPTOR"/>
    <property type="match status" value="1"/>
</dbReference>
<evidence type="ECO:0000313" key="11">
    <source>
        <dbReference type="EMBL" id="RZF42906.1"/>
    </source>
</evidence>
<comment type="similarity">
    <text evidence="10">Belongs to the insect chemoreceptor superfamily. Heteromeric odorant receptor channel (TC 1.A.69) family.</text>
</comment>
<reference evidence="11 12" key="1">
    <citation type="journal article" date="2017" name="Gigascience">
        <title>Genome sequence of the small brown planthopper, Laodelphax striatellus.</title>
        <authorList>
            <person name="Zhu J."/>
            <person name="Jiang F."/>
            <person name="Wang X."/>
            <person name="Yang P."/>
            <person name="Bao Y."/>
            <person name="Zhao W."/>
            <person name="Wang W."/>
            <person name="Lu H."/>
            <person name="Wang Q."/>
            <person name="Cui N."/>
            <person name="Li J."/>
            <person name="Chen X."/>
            <person name="Luo L."/>
            <person name="Yu J."/>
            <person name="Kang L."/>
            <person name="Cui F."/>
        </authorList>
    </citation>
    <scope>NUCLEOTIDE SEQUENCE [LARGE SCALE GENOMIC DNA]</scope>
    <source>
        <strain evidence="11">Lst14</strain>
    </source>
</reference>